<feature type="compositionally biased region" description="Acidic residues" evidence="1">
    <location>
        <begin position="28"/>
        <end position="39"/>
    </location>
</feature>
<proteinExistence type="predicted"/>
<reference evidence="2 3" key="1">
    <citation type="submission" date="2024-09" db="EMBL/GenBank/DDBJ databases">
        <authorList>
            <person name="Sun Q."/>
            <person name="Mori K."/>
        </authorList>
    </citation>
    <scope>NUCLEOTIDE SEQUENCE [LARGE SCALE GENOMIC DNA]</scope>
    <source>
        <strain evidence="2 3">JCM 3323</strain>
    </source>
</reference>
<dbReference type="Proteomes" id="UP001589646">
    <property type="component" value="Unassembled WGS sequence"/>
</dbReference>
<evidence type="ECO:0000256" key="1">
    <source>
        <dbReference type="SAM" id="MobiDB-lite"/>
    </source>
</evidence>
<dbReference type="RefSeq" id="WP_346129888.1">
    <property type="nucleotide sequence ID" value="NZ_BAAAXC010000015.1"/>
</dbReference>
<evidence type="ECO:0000313" key="2">
    <source>
        <dbReference type="EMBL" id="MFB9528526.1"/>
    </source>
</evidence>
<sequence>MINTVRPKAPIEPTQEEQFPGDVHWYDLPDDDVEPDEDDTLPRGPLQVVA</sequence>
<keyword evidence="3" id="KW-1185">Reference proteome</keyword>
<protein>
    <submittedName>
        <fullName evidence="2">Uncharacterized protein</fullName>
    </submittedName>
</protein>
<gene>
    <name evidence="2" type="ORF">ACFFRN_18085</name>
</gene>
<comment type="caution">
    <text evidence="2">The sequence shown here is derived from an EMBL/GenBank/DDBJ whole genome shotgun (WGS) entry which is preliminary data.</text>
</comment>
<organism evidence="2 3">
    <name type="scientific">Nonomuraea roseola</name>
    <dbReference type="NCBI Taxonomy" id="46179"/>
    <lineage>
        <taxon>Bacteria</taxon>
        <taxon>Bacillati</taxon>
        <taxon>Actinomycetota</taxon>
        <taxon>Actinomycetes</taxon>
        <taxon>Streptosporangiales</taxon>
        <taxon>Streptosporangiaceae</taxon>
        <taxon>Nonomuraea</taxon>
    </lineage>
</organism>
<dbReference type="EMBL" id="JBHMCE010000005">
    <property type="protein sequence ID" value="MFB9528526.1"/>
    <property type="molecule type" value="Genomic_DNA"/>
</dbReference>
<accession>A0ABV5Q171</accession>
<name>A0ABV5Q171_9ACTN</name>
<evidence type="ECO:0000313" key="3">
    <source>
        <dbReference type="Proteomes" id="UP001589646"/>
    </source>
</evidence>
<feature type="region of interest" description="Disordered" evidence="1">
    <location>
        <begin position="1"/>
        <end position="50"/>
    </location>
</feature>